<organism evidence="8 9">
    <name type="scientific">Amycolatopsis thermophila</name>
    <dbReference type="NCBI Taxonomy" id="206084"/>
    <lineage>
        <taxon>Bacteria</taxon>
        <taxon>Bacillati</taxon>
        <taxon>Actinomycetota</taxon>
        <taxon>Actinomycetes</taxon>
        <taxon>Pseudonocardiales</taxon>
        <taxon>Pseudonocardiaceae</taxon>
        <taxon>Amycolatopsis</taxon>
    </lineage>
</organism>
<dbReference type="InterPro" id="IPR027417">
    <property type="entry name" value="P-loop_NTPase"/>
</dbReference>
<reference evidence="8 9" key="1">
    <citation type="submission" date="2023-07" db="EMBL/GenBank/DDBJ databases">
        <title>Sequencing the genomes of 1000 actinobacteria strains.</title>
        <authorList>
            <person name="Klenk H.-P."/>
        </authorList>
    </citation>
    <scope>NUCLEOTIDE SEQUENCE [LARGE SCALE GENOMIC DNA]</scope>
    <source>
        <strain evidence="8 9">DSM 45805</strain>
    </source>
</reference>
<evidence type="ECO:0000256" key="5">
    <source>
        <dbReference type="PROSITE-ProRule" id="PRU01091"/>
    </source>
</evidence>
<sequence length="926" mass="98685">MLEEPRIQLLGPVQLHVDGRPAPIGGPGVRGLLALLALRPNRIVALDDLIDALWNHDPPPTARTIVHGNISQLRRALRPAGPARVRIDTVAPGYRLSIDPMLIDVHRARALFARAGAAPLTERAELLAEAYSLWQGRELGGVPESLRAPELADLRTAVHGARVDADLALGRHGELIDELTAIVREDPGRERTTGQLMRALHASGRRADALEVYRSAARFASERLGLDPGPELRALHQQVLDDDLPPPAVTVTRMVPRQLPPATPLAGRSADLAWLDGVDGVAVVTGPPGIGKSALAVAWAHHAIARFPDGILFATLRGFDSQREPVPVAEVLTQFLLGLGVPPPELPESEDERLASYRSLAGGRRMLVVLDDARSAEQVRPLLPPGPGSMAVVTSRARLDGLAVSHGARVRPLEPLASPDAVRLIADVAGAAFAEHHEQLARLCEGLPLALRITGARLAAGPAWTVPEFVAELASERTRLAALDVDDAGVRAALDVSLRGLPPEVGSVFRALGAFPGATVGPFVVAALCSVPVSEARRRLRVLAAHHLLVESGPGVFTQHDLVRLYQRELAGSPSPGLSRVVRYYQAAADRARRRLLRIVDPLDFSDVPVELPRVDGFDEALAWFVAEWPNLLATLEAAAAAGLHDDVWRLARVVHTYRVVRPLWDEWRRVVSLGMAAAEACGDAGARFWMLISRCALSLTFDLGAASLDDASAALAMAGADPRRRICALIHVGCALNSCGRHEEAVDCLVRAISAASGDDELRGQALANCAEAEKAAGRYASAIAHQLESLEIDRRLGDESYVVVSLNNLAEAYFRSGDEQRASACATEAVELAARRGFLLQEAVGRLSIGRILRRRGDAEGARLQLRLAAELHSRVSPRPAPEILAELEALGVPAEELEEAASGGGSGLQPVESAEADGAGGGG</sequence>
<evidence type="ECO:0000313" key="9">
    <source>
        <dbReference type="Proteomes" id="UP001229651"/>
    </source>
</evidence>
<dbReference type="Gene3D" id="1.25.40.10">
    <property type="entry name" value="Tetratricopeptide repeat domain"/>
    <property type="match status" value="2"/>
</dbReference>
<dbReference type="InterPro" id="IPR036388">
    <property type="entry name" value="WH-like_DNA-bd_sf"/>
</dbReference>
<evidence type="ECO:0000259" key="7">
    <source>
        <dbReference type="PROSITE" id="PS51755"/>
    </source>
</evidence>
<dbReference type="InterPro" id="IPR011990">
    <property type="entry name" value="TPR-like_helical_dom_sf"/>
</dbReference>
<dbReference type="Pfam" id="PF00486">
    <property type="entry name" value="Trans_reg_C"/>
    <property type="match status" value="1"/>
</dbReference>
<dbReference type="SMART" id="SM01043">
    <property type="entry name" value="BTAD"/>
    <property type="match status" value="1"/>
</dbReference>
<evidence type="ECO:0000256" key="1">
    <source>
        <dbReference type="ARBA" id="ARBA00005820"/>
    </source>
</evidence>
<dbReference type="InterPro" id="IPR001867">
    <property type="entry name" value="OmpR/PhoB-type_DNA-bd"/>
</dbReference>
<evidence type="ECO:0000256" key="3">
    <source>
        <dbReference type="ARBA" id="ARBA00023125"/>
    </source>
</evidence>
<dbReference type="RefSeq" id="WP_306991847.1">
    <property type="nucleotide sequence ID" value="NZ_JAUSUT010000001.1"/>
</dbReference>
<comment type="similarity">
    <text evidence="1">Belongs to the AfsR/DnrI/RedD regulatory family.</text>
</comment>
<dbReference type="InterPro" id="IPR019734">
    <property type="entry name" value="TPR_rpt"/>
</dbReference>
<gene>
    <name evidence="8" type="ORF">FB470_002838</name>
</gene>
<accession>A0ABU0EU54</accession>
<proteinExistence type="inferred from homology"/>
<evidence type="ECO:0000256" key="6">
    <source>
        <dbReference type="SAM" id="MobiDB-lite"/>
    </source>
</evidence>
<dbReference type="Pfam" id="PF03704">
    <property type="entry name" value="BTAD"/>
    <property type="match status" value="1"/>
</dbReference>
<dbReference type="InterPro" id="IPR051677">
    <property type="entry name" value="AfsR-DnrI-RedD_regulator"/>
</dbReference>
<evidence type="ECO:0000256" key="4">
    <source>
        <dbReference type="ARBA" id="ARBA00023163"/>
    </source>
</evidence>
<dbReference type="SUPFAM" id="SSF52540">
    <property type="entry name" value="P-loop containing nucleoside triphosphate hydrolases"/>
    <property type="match status" value="1"/>
</dbReference>
<dbReference type="PANTHER" id="PTHR35807:SF1">
    <property type="entry name" value="TRANSCRIPTIONAL REGULATOR REDD"/>
    <property type="match status" value="1"/>
</dbReference>
<feature type="region of interest" description="Disordered" evidence="6">
    <location>
        <begin position="898"/>
        <end position="926"/>
    </location>
</feature>
<dbReference type="GO" id="GO:0003677">
    <property type="term" value="F:DNA binding"/>
    <property type="evidence" value="ECO:0007669"/>
    <property type="project" value="UniProtKB-KW"/>
</dbReference>
<dbReference type="EMBL" id="JAUSUT010000001">
    <property type="protein sequence ID" value="MDQ0378844.1"/>
    <property type="molecule type" value="Genomic_DNA"/>
</dbReference>
<dbReference type="Proteomes" id="UP001229651">
    <property type="component" value="Unassembled WGS sequence"/>
</dbReference>
<dbReference type="InterPro" id="IPR016032">
    <property type="entry name" value="Sig_transdc_resp-reg_C-effctor"/>
</dbReference>
<evidence type="ECO:0000313" key="8">
    <source>
        <dbReference type="EMBL" id="MDQ0378844.1"/>
    </source>
</evidence>
<dbReference type="SUPFAM" id="SSF46894">
    <property type="entry name" value="C-terminal effector domain of the bipartite response regulators"/>
    <property type="match status" value="1"/>
</dbReference>
<dbReference type="Gene3D" id="3.40.50.300">
    <property type="entry name" value="P-loop containing nucleotide triphosphate hydrolases"/>
    <property type="match status" value="1"/>
</dbReference>
<name>A0ABU0EU54_9PSEU</name>
<feature type="DNA-binding region" description="OmpR/PhoB-type" evidence="5">
    <location>
        <begin position="1"/>
        <end position="98"/>
    </location>
</feature>
<feature type="domain" description="OmpR/PhoB-type" evidence="7">
    <location>
        <begin position="1"/>
        <end position="98"/>
    </location>
</feature>
<dbReference type="SMART" id="SM00028">
    <property type="entry name" value="TPR"/>
    <property type="match status" value="4"/>
</dbReference>
<keyword evidence="2" id="KW-0805">Transcription regulation</keyword>
<dbReference type="Pfam" id="PF13181">
    <property type="entry name" value="TPR_8"/>
    <property type="match status" value="1"/>
</dbReference>
<dbReference type="PRINTS" id="PR00364">
    <property type="entry name" value="DISEASERSIST"/>
</dbReference>
<dbReference type="Gene3D" id="1.10.10.10">
    <property type="entry name" value="Winged helix-like DNA-binding domain superfamily/Winged helix DNA-binding domain"/>
    <property type="match status" value="1"/>
</dbReference>
<dbReference type="PANTHER" id="PTHR35807">
    <property type="entry name" value="TRANSCRIPTIONAL REGULATOR REDD-RELATED"/>
    <property type="match status" value="1"/>
</dbReference>
<dbReference type="SMART" id="SM00862">
    <property type="entry name" value="Trans_reg_C"/>
    <property type="match status" value="1"/>
</dbReference>
<keyword evidence="3 5" id="KW-0238">DNA-binding</keyword>
<evidence type="ECO:0000256" key="2">
    <source>
        <dbReference type="ARBA" id="ARBA00023015"/>
    </source>
</evidence>
<comment type="caution">
    <text evidence="8">The sequence shown here is derived from an EMBL/GenBank/DDBJ whole genome shotgun (WGS) entry which is preliminary data.</text>
</comment>
<keyword evidence="4" id="KW-0804">Transcription</keyword>
<keyword evidence="9" id="KW-1185">Reference proteome</keyword>
<dbReference type="SUPFAM" id="SSF48452">
    <property type="entry name" value="TPR-like"/>
    <property type="match status" value="2"/>
</dbReference>
<dbReference type="CDD" id="cd15831">
    <property type="entry name" value="BTAD"/>
    <property type="match status" value="1"/>
</dbReference>
<dbReference type="PROSITE" id="PS51755">
    <property type="entry name" value="OMPR_PHOB"/>
    <property type="match status" value="1"/>
</dbReference>
<protein>
    <submittedName>
        <fullName evidence="8">DNA-binding SARP family transcriptional activator</fullName>
    </submittedName>
</protein>
<dbReference type="InterPro" id="IPR005158">
    <property type="entry name" value="BTAD"/>
</dbReference>